<feature type="compositionally biased region" description="Low complexity" evidence="1">
    <location>
        <begin position="290"/>
        <end position="342"/>
    </location>
</feature>
<organism evidence="3 4">
    <name type="scientific">Brevibacterium yomogidense</name>
    <dbReference type="NCBI Taxonomy" id="946573"/>
    <lineage>
        <taxon>Bacteria</taxon>
        <taxon>Bacillati</taxon>
        <taxon>Actinomycetota</taxon>
        <taxon>Actinomycetes</taxon>
        <taxon>Micrococcales</taxon>
        <taxon>Brevibacteriaceae</taxon>
        <taxon>Brevibacterium</taxon>
    </lineage>
</organism>
<reference evidence="4" key="1">
    <citation type="submission" date="2017-02" db="EMBL/GenBank/DDBJ databases">
        <authorList>
            <person name="Dridi B."/>
        </authorList>
    </citation>
    <scope>NUCLEOTIDE SEQUENCE [LARGE SCALE GENOMIC DNA]</scope>
    <source>
        <strain evidence="4">B Co 03.10</strain>
    </source>
</reference>
<dbReference type="EMBL" id="FWFF01000001">
    <property type="protein sequence ID" value="SLM90686.1"/>
    <property type="molecule type" value="Genomic_DNA"/>
</dbReference>
<proteinExistence type="predicted"/>
<name>A0A1X6WXQ5_9MICO</name>
<feature type="compositionally biased region" description="Low complexity" evidence="1">
    <location>
        <begin position="735"/>
        <end position="749"/>
    </location>
</feature>
<feature type="region of interest" description="Disordered" evidence="1">
    <location>
        <begin position="499"/>
        <end position="559"/>
    </location>
</feature>
<keyword evidence="3" id="KW-0418">Kinase</keyword>
<feature type="compositionally biased region" description="Low complexity" evidence="1">
    <location>
        <begin position="788"/>
        <end position="798"/>
    </location>
</feature>
<feature type="region of interest" description="Disordered" evidence="1">
    <location>
        <begin position="781"/>
        <end position="810"/>
    </location>
</feature>
<feature type="compositionally biased region" description="Basic and acidic residues" evidence="1">
    <location>
        <begin position="601"/>
        <end position="633"/>
    </location>
</feature>
<feature type="region of interest" description="Disordered" evidence="1">
    <location>
        <begin position="290"/>
        <end position="399"/>
    </location>
</feature>
<feature type="compositionally biased region" description="Low complexity" evidence="1">
    <location>
        <begin position="667"/>
        <end position="686"/>
    </location>
</feature>
<feature type="region of interest" description="Disordered" evidence="1">
    <location>
        <begin position="583"/>
        <end position="697"/>
    </location>
</feature>
<dbReference type="Proteomes" id="UP000196581">
    <property type="component" value="Unassembled WGS sequence"/>
</dbReference>
<feature type="compositionally biased region" description="Basic and acidic residues" evidence="1">
    <location>
        <begin position="655"/>
        <end position="664"/>
    </location>
</feature>
<keyword evidence="2" id="KW-1133">Transmembrane helix</keyword>
<dbReference type="AlphaFoldDB" id="A0A1X6WXQ5"/>
<feature type="compositionally biased region" description="Pro residues" evidence="1">
    <location>
        <begin position="380"/>
        <end position="392"/>
    </location>
</feature>
<feature type="compositionally biased region" description="Low complexity" evidence="1">
    <location>
        <begin position="590"/>
        <end position="600"/>
    </location>
</feature>
<dbReference type="Gene3D" id="1.10.510.10">
    <property type="entry name" value="Transferase(Phosphotransferase) domain 1"/>
    <property type="match status" value="1"/>
</dbReference>
<evidence type="ECO:0000313" key="4">
    <source>
        <dbReference type="Proteomes" id="UP000196581"/>
    </source>
</evidence>
<keyword evidence="2" id="KW-0812">Transmembrane</keyword>
<dbReference type="InterPro" id="IPR011009">
    <property type="entry name" value="Kinase-like_dom_sf"/>
</dbReference>
<keyword evidence="4" id="KW-1185">Reference proteome</keyword>
<dbReference type="SUPFAM" id="SSF56112">
    <property type="entry name" value="Protein kinase-like (PK-like)"/>
    <property type="match status" value="1"/>
</dbReference>
<feature type="compositionally biased region" description="Gly residues" evidence="1">
    <location>
        <begin position="722"/>
        <end position="734"/>
    </location>
</feature>
<protein>
    <submittedName>
        <fullName evidence="3">COG0515: Serine/threonine protein kinase</fullName>
    </submittedName>
</protein>
<evidence type="ECO:0000256" key="1">
    <source>
        <dbReference type="SAM" id="MobiDB-lite"/>
    </source>
</evidence>
<gene>
    <name evidence="3" type="ORF">FM105_02145</name>
</gene>
<feature type="compositionally biased region" description="Low complexity" evidence="1">
    <location>
        <begin position="712"/>
        <end position="721"/>
    </location>
</feature>
<feature type="transmembrane region" description="Helical" evidence="2">
    <location>
        <begin position="757"/>
        <end position="777"/>
    </location>
</feature>
<keyword evidence="3" id="KW-0808">Transferase</keyword>
<evidence type="ECO:0000256" key="2">
    <source>
        <dbReference type="SAM" id="Phobius"/>
    </source>
</evidence>
<accession>A0A1X6WXQ5</accession>
<evidence type="ECO:0000313" key="3">
    <source>
        <dbReference type="EMBL" id="SLM90686.1"/>
    </source>
</evidence>
<feature type="compositionally biased region" description="Acidic residues" evidence="1">
    <location>
        <begin position="507"/>
        <end position="518"/>
    </location>
</feature>
<dbReference type="GO" id="GO:0004674">
    <property type="term" value="F:protein serine/threonine kinase activity"/>
    <property type="evidence" value="ECO:0007669"/>
    <property type="project" value="UniProtKB-KW"/>
</dbReference>
<keyword evidence="3" id="KW-0723">Serine/threonine-protein kinase</keyword>
<feature type="region of interest" description="Disordered" evidence="1">
    <location>
        <begin position="712"/>
        <end position="753"/>
    </location>
</feature>
<dbReference type="RefSeq" id="WP_087003900.1">
    <property type="nucleotide sequence ID" value="NZ_FWFF01000001.1"/>
</dbReference>
<feature type="compositionally biased region" description="Low complexity" evidence="1">
    <location>
        <begin position="634"/>
        <end position="654"/>
    </location>
</feature>
<keyword evidence="2" id="KW-0472">Membrane</keyword>
<sequence length="947" mass="97978">MRIERGTVIADRYVVSAIERPWLADTPEAGVVCLALDAILDAPVILYAADTELSGDLLDAGRRLSLVNDPRVPSVLDVGSADIEDGRRIDYVVCERTAATSLAEVLTSGPIGPAEARAITGEVSEVLVHAGRRGLHHRCLGPESIGIMTNGDVVVHGIAIDAALSEAALGLEVQTDTTALREDALAIVDILYSCLSGQWPKPESRAGLPAAPRKNQRVVEIETLRSDVPEDLAAFLTGVTSFSDPGPRSPGEIVRYLRDWKRDTLADLEGSPLPDEELFSDDALVGEAAAEGDGAETADAAASAAPQSPSAGAAPTDEASGTSDAATSEADATAAASTSAGAGTVGAKPTGNLSTDAPAGRTKSTGSTIGMGSTGARPTTAPPARPTAPVTPPQRQATPDQIQAALARIGMSRPGTSGYSAGRSDGVVTKLDEQMQMREASVFPLSADDLSGVDTEEWTPEQTYSDYEDLSATEYDSNVTAPILDRDALWGDSEDVTTQSMPIIPDPADDGTGADEPLDAMATGADYDADTAEVPSANGTGPIGSTEAEATDDDGSWFLGGVFTTREEEIEQQRVAFERERALERRRAEAAQQRVIAAEARNTRQREASQKESARVETAREETVRSESARDESAPGSTAQTATAAASASAITEADAARESEGKAPEQSSKSQSTTTQKANTQTAKSQKVKSQKAGANGTAAQGASAAAAATPSAAGTQSSGAGSGGGSGSGAGSGTESSSGSTSSTGSARARRRRTVTLLVLAILVVAAFIIGFVALGGSSDETASPEPAQQSTTAAEQTEEPEPAAPAPVIEEITAIDPEGDDEENSDEAELVMPGESGGWRSERYNTPDFGGLKSGLGLMVELEEESEISQLDLLAPDGQSVLEVRVGDSDDVEEAETVEEVDLDGDVTVELDEPATGQYVFLWFTEATPEGDGYRAMIDEVDIS</sequence>
<feature type="compositionally biased region" description="Low complexity" evidence="1">
    <location>
        <begin position="362"/>
        <end position="379"/>
    </location>
</feature>